<evidence type="ECO:0000313" key="3">
    <source>
        <dbReference type="EMBL" id="MBP2182982.1"/>
    </source>
</evidence>
<feature type="signal peptide" evidence="2">
    <location>
        <begin position="1"/>
        <end position="25"/>
    </location>
</feature>
<gene>
    <name evidence="3" type="ORF">JOM49_004508</name>
</gene>
<accession>A0ABS4PU72</accession>
<dbReference type="RefSeq" id="WP_209666206.1">
    <property type="nucleotide sequence ID" value="NZ_JAGGMS010000001.1"/>
</dbReference>
<organism evidence="3 4">
    <name type="scientific">Amycolatopsis magusensis</name>
    <dbReference type="NCBI Taxonomy" id="882444"/>
    <lineage>
        <taxon>Bacteria</taxon>
        <taxon>Bacillati</taxon>
        <taxon>Actinomycetota</taxon>
        <taxon>Actinomycetes</taxon>
        <taxon>Pseudonocardiales</taxon>
        <taxon>Pseudonocardiaceae</taxon>
        <taxon>Amycolatopsis</taxon>
    </lineage>
</organism>
<reference evidence="3 4" key="1">
    <citation type="submission" date="2021-03" db="EMBL/GenBank/DDBJ databases">
        <title>Sequencing the genomes of 1000 actinobacteria strains.</title>
        <authorList>
            <person name="Klenk H.-P."/>
        </authorList>
    </citation>
    <scope>NUCLEOTIDE SEQUENCE [LARGE SCALE GENOMIC DNA]</scope>
    <source>
        <strain evidence="3 4">DSM 45510</strain>
    </source>
</reference>
<comment type="caution">
    <text evidence="3">The sequence shown here is derived from an EMBL/GenBank/DDBJ whole genome shotgun (WGS) entry which is preliminary data.</text>
</comment>
<keyword evidence="2" id="KW-0732">Signal</keyword>
<protein>
    <submittedName>
        <fullName evidence="3">Uncharacterized protein</fullName>
    </submittedName>
</protein>
<keyword evidence="4" id="KW-1185">Reference proteome</keyword>
<feature type="region of interest" description="Disordered" evidence="1">
    <location>
        <begin position="253"/>
        <end position="274"/>
    </location>
</feature>
<evidence type="ECO:0000313" key="4">
    <source>
        <dbReference type="Proteomes" id="UP000741013"/>
    </source>
</evidence>
<dbReference type="EMBL" id="JAGGMS010000001">
    <property type="protein sequence ID" value="MBP2182982.1"/>
    <property type="molecule type" value="Genomic_DNA"/>
</dbReference>
<dbReference type="Proteomes" id="UP000741013">
    <property type="component" value="Unassembled WGS sequence"/>
</dbReference>
<evidence type="ECO:0000256" key="1">
    <source>
        <dbReference type="SAM" id="MobiDB-lite"/>
    </source>
</evidence>
<feature type="chain" id="PRO_5047132995" evidence="2">
    <location>
        <begin position="26"/>
        <end position="312"/>
    </location>
</feature>
<proteinExistence type="predicted"/>
<name>A0ABS4PU72_9PSEU</name>
<sequence>MRLRHSLAALLPVAALLVLPGTATAADADLAARWAPIHYQDTDSSDADADYLSAFDYDGNWDGLDNWEHQDDSAARLTGAVYYSVTETSTHWFLVYGFFHPRDWDDQPDPLSRNTHENDMEGVLLTVRKDGSTYGKAEAMITIAHSDFYSYVPAGSPYTGGRESVDAVLPMQTHNGVAHPTTRQEAKGHGCYAGNGTTFPGGDGVVYYPGTTGEAPSGGNDRSVPYRLVNIFATDGLWSHRADSATFASWGTFRGDNGKDNAANPPWGWDDADDGDDLPRGMFASHPAYLVSQYFANEGTFSQAYLNNPYES</sequence>
<evidence type="ECO:0000256" key="2">
    <source>
        <dbReference type="SAM" id="SignalP"/>
    </source>
</evidence>